<accession>A0ABU6SX46</accession>
<feature type="transmembrane region" description="Helical" evidence="1">
    <location>
        <begin position="35"/>
        <end position="61"/>
    </location>
</feature>
<proteinExistence type="predicted"/>
<evidence type="ECO:0000313" key="5">
    <source>
        <dbReference type="Proteomes" id="UP001341840"/>
    </source>
</evidence>
<protein>
    <recommendedName>
        <fullName evidence="3">Nuclear pore complex NUP2/50/61 domain-containing protein</fullName>
    </recommendedName>
</protein>
<feature type="transmembrane region" description="Helical" evidence="1">
    <location>
        <begin position="73"/>
        <end position="94"/>
    </location>
</feature>
<dbReference type="Pfam" id="PF08911">
    <property type="entry name" value="NUP50"/>
    <property type="match status" value="1"/>
</dbReference>
<evidence type="ECO:0000259" key="3">
    <source>
        <dbReference type="Pfam" id="PF08911"/>
    </source>
</evidence>
<feature type="chain" id="PRO_5045097670" description="Nuclear pore complex NUP2/50/61 domain-containing protein" evidence="2">
    <location>
        <begin position="24"/>
        <end position="190"/>
    </location>
</feature>
<keyword evidence="5" id="KW-1185">Reference proteome</keyword>
<keyword evidence="1" id="KW-0812">Transmembrane</keyword>
<keyword evidence="1" id="KW-0472">Membrane</keyword>
<reference evidence="4 5" key="1">
    <citation type="journal article" date="2023" name="Plants (Basel)">
        <title>Bridging the Gap: Combining Genomics and Transcriptomics Approaches to Understand Stylosanthes scabra, an Orphan Legume from the Brazilian Caatinga.</title>
        <authorList>
            <person name="Ferreira-Neto J.R.C."/>
            <person name="da Silva M.D."/>
            <person name="Binneck E."/>
            <person name="de Melo N.F."/>
            <person name="da Silva R.H."/>
            <person name="de Melo A.L.T.M."/>
            <person name="Pandolfi V."/>
            <person name="Bustamante F.O."/>
            <person name="Brasileiro-Vidal A.C."/>
            <person name="Benko-Iseppon A.M."/>
        </authorList>
    </citation>
    <scope>NUCLEOTIDE SEQUENCE [LARGE SCALE GENOMIC DNA]</scope>
    <source>
        <tissue evidence="4">Leaves</tissue>
    </source>
</reference>
<sequence length="190" mass="20742">MLSVKVRASCSILCLVLVGGLTAEAALDEPPPTSVVAFAIPCFYNLILRIALVHMAPCLVCDKDSTVPMIQKIIDFLTIYCITFIDILTSMSIISDVARMPDTSYPTKSTSESISNIGCAVMAFGALTKDTPVDHEEDVSELETGTFKRASDEVLATRRIVKVRRQQNNSVPSSNPFDANILSLEYILIH</sequence>
<keyword evidence="1" id="KW-1133">Transmembrane helix</keyword>
<comment type="caution">
    <text evidence="4">The sequence shown here is derived from an EMBL/GenBank/DDBJ whole genome shotgun (WGS) entry which is preliminary data.</text>
</comment>
<feature type="signal peptide" evidence="2">
    <location>
        <begin position="1"/>
        <end position="23"/>
    </location>
</feature>
<keyword evidence="2" id="KW-0732">Signal</keyword>
<evidence type="ECO:0000256" key="2">
    <source>
        <dbReference type="SAM" id="SignalP"/>
    </source>
</evidence>
<name>A0ABU6SX46_9FABA</name>
<gene>
    <name evidence="4" type="ORF">PIB30_099400</name>
</gene>
<feature type="domain" description="Nuclear pore complex NUP2/50/61" evidence="3">
    <location>
        <begin position="127"/>
        <end position="177"/>
    </location>
</feature>
<evidence type="ECO:0000256" key="1">
    <source>
        <dbReference type="SAM" id="Phobius"/>
    </source>
</evidence>
<dbReference type="EMBL" id="JASCZI010063068">
    <property type="protein sequence ID" value="MED6141036.1"/>
    <property type="molecule type" value="Genomic_DNA"/>
</dbReference>
<organism evidence="4 5">
    <name type="scientific">Stylosanthes scabra</name>
    <dbReference type="NCBI Taxonomy" id="79078"/>
    <lineage>
        <taxon>Eukaryota</taxon>
        <taxon>Viridiplantae</taxon>
        <taxon>Streptophyta</taxon>
        <taxon>Embryophyta</taxon>
        <taxon>Tracheophyta</taxon>
        <taxon>Spermatophyta</taxon>
        <taxon>Magnoliopsida</taxon>
        <taxon>eudicotyledons</taxon>
        <taxon>Gunneridae</taxon>
        <taxon>Pentapetalae</taxon>
        <taxon>rosids</taxon>
        <taxon>fabids</taxon>
        <taxon>Fabales</taxon>
        <taxon>Fabaceae</taxon>
        <taxon>Papilionoideae</taxon>
        <taxon>50 kb inversion clade</taxon>
        <taxon>dalbergioids sensu lato</taxon>
        <taxon>Dalbergieae</taxon>
        <taxon>Pterocarpus clade</taxon>
        <taxon>Stylosanthes</taxon>
    </lineage>
</organism>
<evidence type="ECO:0000313" key="4">
    <source>
        <dbReference type="EMBL" id="MED6141036.1"/>
    </source>
</evidence>
<dbReference type="InterPro" id="IPR015007">
    <property type="entry name" value="NUP2/50/61"/>
</dbReference>
<dbReference type="Proteomes" id="UP001341840">
    <property type="component" value="Unassembled WGS sequence"/>
</dbReference>